<organism evidence="2 3">
    <name type="scientific">Catenulispora subtropica</name>
    <dbReference type="NCBI Taxonomy" id="450798"/>
    <lineage>
        <taxon>Bacteria</taxon>
        <taxon>Bacillati</taxon>
        <taxon>Actinomycetota</taxon>
        <taxon>Actinomycetes</taxon>
        <taxon>Catenulisporales</taxon>
        <taxon>Catenulisporaceae</taxon>
        <taxon>Catenulispora</taxon>
    </lineage>
</organism>
<dbReference type="InterPro" id="IPR023393">
    <property type="entry name" value="START-like_dom_sf"/>
</dbReference>
<accession>A0ABP5E086</accession>
<sequence>MTFEVEVPVRHRTLWLAFTDPEKMARAVPGLTVDAVHPVPPADGPEGVAGDVVAGRLKLRVGAGTAGNTITYRGTGCIAGAEAHRGTLDIAVDAAQARGNGALAGYLRITLAPAGDAGERTLVSVVPELELSGRALEFAREDWHAAVTQLAATWVDVLAADYLEAVEAAGRAMEASEGSEDSEDSGDSEDSEVLEVSEAPETPETVEASQNTEAEAEAEAEIESESTAPEPSDKSRESTGDDSLSDDPLEPVWQGRYEKSRWLPVITALTLFLLIKRRRRQRADQAGADSSFRME</sequence>
<evidence type="ECO:0000313" key="2">
    <source>
        <dbReference type="EMBL" id="GAA1989451.1"/>
    </source>
</evidence>
<dbReference type="PANTHER" id="PTHR38588:SF1">
    <property type="entry name" value="BLL0334 PROTEIN"/>
    <property type="match status" value="1"/>
</dbReference>
<dbReference type="Proteomes" id="UP001499854">
    <property type="component" value="Unassembled WGS sequence"/>
</dbReference>
<name>A0ABP5E086_9ACTN</name>
<feature type="compositionally biased region" description="Acidic residues" evidence="1">
    <location>
        <begin position="177"/>
        <end position="195"/>
    </location>
</feature>
<reference evidence="3" key="1">
    <citation type="journal article" date="2019" name="Int. J. Syst. Evol. Microbiol.">
        <title>The Global Catalogue of Microorganisms (GCM) 10K type strain sequencing project: providing services to taxonomists for standard genome sequencing and annotation.</title>
        <authorList>
            <consortium name="The Broad Institute Genomics Platform"/>
            <consortium name="The Broad Institute Genome Sequencing Center for Infectious Disease"/>
            <person name="Wu L."/>
            <person name="Ma J."/>
        </authorList>
    </citation>
    <scope>NUCLEOTIDE SEQUENCE [LARGE SCALE GENOMIC DNA]</scope>
    <source>
        <strain evidence="3">JCM 16013</strain>
    </source>
</reference>
<evidence type="ECO:0008006" key="4">
    <source>
        <dbReference type="Google" id="ProtNLM"/>
    </source>
</evidence>
<dbReference type="InterPro" id="IPR010419">
    <property type="entry name" value="CO_DH_gsu"/>
</dbReference>
<evidence type="ECO:0000313" key="3">
    <source>
        <dbReference type="Proteomes" id="UP001499854"/>
    </source>
</evidence>
<protein>
    <recommendedName>
        <fullName evidence="4">Carbon monoxide dehydrogenase subunit G</fullName>
    </recommendedName>
</protein>
<dbReference type="SUPFAM" id="SSF55961">
    <property type="entry name" value="Bet v1-like"/>
    <property type="match status" value="1"/>
</dbReference>
<dbReference type="PANTHER" id="PTHR38588">
    <property type="entry name" value="BLL0334 PROTEIN"/>
    <property type="match status" value="1"/>
</dbReference>
<gene>
    <name evidence="2" type="ORF">GCM10009838_60480</name>
</gene>
<dbReference type="RefSeq" id="WP_344660558.1">
    <property type="nucleotide sequence ID" value="NZ_BAAAQM010000042.1"/>
</dbReference>
<feature type="region of interest" description="Disordered" evidence="1">
    <location>
        <begin position="171"/>
        <end position="251"/>
    </location>
</feature>
<comment type="caution">
    <text evidence="2">The sequence shown here is derived from an EMBL/GenBank/DDBJ whole genome shotgun (WGS) entry which is preliminary data.</text>
</comment>
<dbReference type="Gene3D" id="3.30.530.20">
    <property type="match status" value="1"/>
</dbReference>
<proteinExistence type="predicted"/>
<evidence type="ECO:0000256" key="1">
    <source>
        <dbReference type="SAM" id="MobiDB-lite"/>
    </source>
</evidence>
<dbReference type="EMBL" id="BAAAQM010000042">
    <property type="protein sequence ID" value="GAA1989451.1"/>
    <property type="molecule type" value="Genomic_DNA"/>
</dbReference>
<keyword evidence="3" id="KW-1185">Reference proteome</keyword>
<feature type="compositionally biased region" description="Acidic residues" evidence="1">
    <location>
        <begin position="214"/>
        <end position="224"/>
    </location>
</feature>